<accession>A0ABT7URF6</accession>
<feature type="compositionally biased region" description="Acidic residues" evidence="8">
    <location>
        <begin position="428"/>
        <end position="445"/>
    </location>
</feature>
<feature type="compositionally biased region" description="Basic residues" evidence="8">
    <location>
        <begin position="92"/>
        <end position="106"/>
    </location>
</feature>
<dbReference type="EMBL" id="JAUDCL010000013">
    <property type="protein sequence ID" value="MDM8201325.1"/>
    <property type="molecule type" value="Genomic_DNA"/>
</dbReference>
<feature type="region of interest" description="Disordered" evidence="8">
    <location>
        <begin position="282"/>
        <end position="304"/>
    </location>
</feature>
<feature type="compositionally biased region" description="Basic residues" evidence="8">
    <location>
        <begin position="1"/>
        <end position="10"/>
    </location>
</feature>
<feature type="compositionally biased region" description="Low complexity" evidence="8">
    <location>
        <begin position="282"/>
        <end position="299"/>
    </location>
</feature>
<dbReference type="PROSITE" id="PS51779">
    <property type="entry name" value="POTRA"/>
    <property type="match status" value="1"/>
</dbReference>
<dbReference type="Gene3D" id="3.10.20.310">
    <property type="entry name" value="membrane protein fhac"/>
    <property type="match status" value="1"/>
</dbReference>
<feature type="transmembrane region" description="Helical" evidence="9">
    <location>
        <begin position="114"/>
        <end position="136"/>
    </location>
</feature>
<reference evidence="11 12" key="1">
    <citation type="submission" date="2023-06" db="EMBL/GenBank/DDBJ databases">
        <title>Identification and characterization of horizontal gene transfer across gut microbiota members of farm animals based on homology search.</title>
        <authorList>
            <person name="Schwarzerova J."/>
            <person name="Nykrynova M."/>
            <person name="Jureckova K."/>
            <person name="Cejkova D."/>
            <person name="Rychlik I."/>
        </authorList>
    </citation>
    <scope>NUCLEOTIDE SEQUENCE [LARGE SCALE GENOMIC DNA]</scope>
    <source>
        <strain evidence="11 12">ET340</strain>
    </source>
</reference>
<feature type="region of interest" description="Disordered" evidence="8">
    <location>
        <begin position="1"/>
        <end position="106"/>
    </location>
</feature>
<name>A0ABT7URF6_9FIRM</name>
<feature type="domain" description="POTRA" evidence="10">
    <location>
        <begin position="136"/>
        <end position="213"/>
    </location>
</feature>
<dbReference type="InterPro" id="IPR034746">
    <property type="entry name" value="POTRA"/>
</dbReference>
<sequence>MAKRQVRRNQNRQQPQNSAQNPQRVSTAGGRRPPQPRPESRPGAQRRAPQPNRTVRQRPASAQQPEYRRQTAQYPHGMQQPRPARSTAARPKQPRPPRRLTHSELRRRRRRRNLLMVLLGLLVIGVGVALSLTVLFKVDTFRIENMDGSTPADTGIYTEDAILGALGVPVGENMFQFSAAQKEKNMVVSLPYLERVEIRRRLPSTLVIRVEPAVETWCAQSDSGWLTLSDGLKIMKISEEQPQGLPALLGLDIEAPVAGYYLKLATPNATATPAPAASGVSAVQSTASSSSSSTSGSEQSAHDPMDDVNRLLELLWTYELKDDCTSIQFGDSNELYFIYQNRAKVLLGTFNNLDYKIKFAAYLLHNEDGKGIGDTEQGTLDVSHQLEDGSLRPTWSPGSITASDSGESDTAQTSTAGENDTGQTGDENQTDGETGDAANADEGDGQADSTEGGDTAAQTEEDGQTATPEPTAEPAA</sequence>
<keyword evidence="4 9" id="KW-0812">Transmembrane</keyword>
<evidence type="ECO:0000313" key="12">
    <source>
        <dbReference type="Proteomes" id="UP001529380"/>
    </source>
</evidence>
<proteinExistence type="predicted"/>
<dbReference type="Proteomes" id="UP001529380">
    <property type="component" value="Unassembled WGS sequence"/>
</dbReference>
<evidence type="ECO:0000256" key="7">
    <source>
        <dbReference type="ARBA" id="ARBA00023306"/>
    </source>
</evidence>
<evidence type="ECO:0000259" key="10">
    <source>
        <dbReference type="PROSITE" id="PS51779"/>
    </source>
</evidence>
<feature type="compositionally biased region" description="Low complexity" evidence="8">
    <location>
        <begin position="11"/>
        <end position="32"/>
    </location>
</feature>
<evidence type="ECO:0000256" key="2">
    <source>
        <dbReference type="ARBA" id="ARBA00022475"/>
    </source>
</evidence>
<dbReference type="InterPro" id="IPR013685">
    <property type="entry name" value="POTRA_FtsQ_type"/>
</dbReference>
<keyword evidence="12" id="KW-1185">Reference proteome</keyword>
<feature type="compositionally biased region" description="Low complexity" evidence="8">
    <location>
        <begin position="465"/>
        <end position="476"/>
    </location>
</feature>
<comment type="subcellular location">
    <subcellularLocation>
        <location evidence="1">Membrane</location>
    </subcellularLocation>
</comment>
<keyword evidence="3" id="KW-0132">Cell division</keyword>
<evidence type="ECO:0000256" key="9">
    <source>
        <dbReference type="SAM" id="Phobius"/>
    </source>
</evidence>
<evidence type="ECO:0000256" key="4">
    <source>
        <dbReference type="ARBA" id="ARBA00022692"/>
    </source>
</evidence>
<gene>
    <name evidence="11" type="ORF">QUW08_08495</name>
</gene>
<comment type="caution">
    <text evidence="11">The sequence shown here is derived from an EMBL/GenBank/DDBJ whole genome shotgun (WGS) entry which is preliminary data.</text>
</comment>
<evidence type="ECO:0000313" key="11">
    <source>
        <dbReference type="EMBL" id="MDM8201325.1"/>
    </source>
</evidence>
<keyword evidence="7" id="KW-0131">Cell cycle</keyword>
<evidence type="ECO:0000256" key="5">
    <source>
        <dbReference type="ARBA" id="ARBA00022989"/>
    </source>
</evidence>
<dbReference type="Pfam" id="PF08478">
    <property type="entry name" value="POTRA_1"/>
    <property type="match status" value="1"/>
</dbReference>
<evidence type="ECO:0000256" key="1">
    <source>
        <dbReference type="ARBA" id="ARBA00004370"/>
    </source>
</evidence>
<evidence type="ECO:0000256" key="8">
    <source>
        <dbReference type="SAM" id="MobiDB-lite"/>
    </source>
</evidence>
<keyword evidence="5 9" id="KW-1133">Transmembrane helix</keyword>
<evidence type="ECO:0000256" key="6">
    <source>
        <dbReference type="ARBA" id="ARBA00023136"/>
    </source>
</evidence>
<evidence type="ECO:0000256" key="3">
    <source>
        <dbReference type="ARBA" id="ARBA00022618"/>
    </source>
</evidence>
<keyword evidence="6 9" id="KW-0472">Membrane</keyword>
<keyword evidence="2" id="KW-1003">Cell membrane</keyword>
<feature type="region of interest" description="Disordered" evidence="8">
    <location>
        <begin position="386"/>
        <end position="476"/>
    </location>
</feature>
<feature type="compositionally biased region" description="Polar residues" evidence="8">
    <location>
        <begin position="396"/>
        <end position="427"/>
    </location>
</feature>
<organism evidence="11 12">
    <name type="scientific">Allofournierella massiliensis</name>
    <dbReference type="NCBI Taxonomy" id="1650663"/>
    <lineage>
        <taxon>Bacteria</taxon>
        <taxon>Bacillati</taxon>
        <taxon>Bacillota</taxon>
        <taxon>Clostridia</taxon>
        <taxon>Eubacteriales</taxon>
        <taxon>Oscillospiraceae</taxon>
        <taxon>Allofournierella</taxon>
    </lineage>
</organism>
<protein>
    <submittedName>
        <fullName evidence="11">FtsQ-type POTRA domain-containing protein</fullName>
    </submittedName>
</protein>